<dbReference type="VEuPathDB" id="FungiDB:PGTG_10685"/>
<feature type="region of interest" description="Disordered" evidence="1">
    <location>
        <begin position="1"/>
        <end position="204"/>
    </location>
</feature>
<feature type="compositionally biased region" description="Low complexity" evidence="1">
    <location>
        <begin position="371"/>
        <end position="401"/>
    </location>
</feature>
<keyword evidence="3" id="KW-1185">Reference proteome</keyword>
<dbReference type="RefSeq" id="XP_003328945.2">
    <property type="nucleotide sequence ID" value="XM_003328897.2"/>
</dbReference>
<dbReference type="GeneID" id="10546115"/>
<feature type="compositionally biased region" description="Polar residues" evidence="1">
    <location>
        <begin position="956"/>
        <end position="965"/>
    </location>
</feature>
<dbReference type="PANTHER" id="PTHR48193:SF2">
    <property type="entry name" value="ZINC METALLOPROTEASE ZMPB"/>
    <property type="match status" value="1"/>
</dbReference>
<organism evidence="2 3">
    <name type="scientific">Puccinia graminis f. sp. tritici (strain CRL 75-36-700-3 / race SCCL)</name>
    <name type="common">Black stem rust fungus</name>
    <dbReference type="NCBI Taxonomy" id="418459"/>
    <lineage>
        <taxon>Eukaryota</taxon>
        <taxon>Fungi</taxon>
        <taxon>Dikarya</taxon>
        <taxon>Basidiomycota</taxon>
        <taxon>Pucciniomycotina</taxon>
        <taxon>Pucciniomycetes</taxon>
        <taxon>Pucciniales</taxon>
        <taxon>Pucciniaceae</taxon>
        <taxon>Puccinia</taxon>
    </lineage>
</organism>
<feature type="region of interest" description="Disordered" evidence="1">
    <location>
        <begin position="307"/>
        <end position="416"/>
    </location>
</feature>
<feature type="compositionally biased region" description="Basic and acidic residues" evidence="1">
    <location>
        <begin position="944"/>
        <end position="953"/>
    </location>
</feature>
<feature type="region of interest" description="Disordered" evidence="1">
    <location>
        <begin position="922"/>
        <end position="965"/>
    </location>
</feature>
<evidence type="ECO:0000256" key="1">
    <source>
        <dbReference type="SAM" id="MobiDB-lite"/>
    </source>
</evidence>
<evidence type="ECO:0000313" key="3">
    <source>
        <dbReference type="Proteomes" id="UP000008783"/>
    </source>
</evidence>
<name>E3KJQ1_PUCGT</name>
<accession>E3KJQ1</accession>
<dbReference type="OrthoDB" id="2509730at2759"/>
<gene>
    <name evidence="2" type="ORF">PGTG_10685</name>
</gene>
<dbReference type="InParanoid" id="E3KJQ1"/>
<dbReference type="Proteomes" id="UP000008783">
    <property type="component" value="Unassembled WGS sequence"/>
</dbReference>
<feature type="compositionally biased region" description="Pro residues" evidence="1">
    <location>
        <begin position="129"/>
        <end position="139"/>
    </location>
</feature>
<dbReference type="AlphaFoldDB" id="E3KJQ1"/>
<feature type="compositionally biased region" description="Polar residues" evidence="1">
    <location>
        <begin position="38"/>
        <end position="64"/>
    </location>
</feature>
<dbReference type="EMBL" id="DS178291">
    <property type="protein sequence ID" value="EFP84526.2"/>
    <property type="molecule type" value="Genomic_DNA"/>
</dbReference>
<evidence type="ECO:0008006" key="4">
    <source>
        <dbReference type="Google" id="ProtNLM"/>
    </source>
</evidence>
<evidence type="ECO:0000313" key="2">
    <source>
        <dbReference type="EMBL" id="EFP84526.2"/>
    </source>
</evidence>
<proteinExistence type="predicted"/>
<feature type="compositionally biased region" description="Polar residues" evidence="1">
    <location>
        <begin position="353"/>
        <end position="370"/>
    </location>
</feature>
<dbReference type="PANTHER" id="PTHR48193">
    <property type="entry name" value="ZINC METALLOPROTEASE ZMPB-RELATED"/>
    <property type="match status" value="1"/>
</dbReference>
<feature type="compositionally biased region" description="Basic and acidic residues" evidence="1">
    <location>
        <begin position="90"/>
        <end position="102"/>
    </location>
</feature>
<feature type="compositionally biased region" description="Acidic residues" evidence="1">
    <location>
        <begin position="924"/>
        <end position="943"/>
    </location>
</feature>
<reference evidence="3" key="2">
    <citation type="journal article" date="2011" name="Proc. Natl. Acad. Sci. U.S.A.">
        <title>Obligate biotrophy features unraveled by the genomic analysis of rust fungi.</title>
        <authorList>
            <person name="Duplessis S."/>
            <person name="Cuomo C.A."/>
            <person name="Lin Y.-C."/>
            <person name="Aerts A."/>
            <person name="Tisserant E."/>
            <person name="Veneault-Fourrey C."/>
            <person name="Joly D.L."/>
            <person name="Hacquard S."/>
            <person name="Amselem J."/>
            <person name="Cantarel B.L."/>
            <person name="Chiu R."/>
            <person name="Coutinho P.M."/>
            <person name="Feau N."/>
            <person name="Field M."/>
            <person name="Frey P."/>
            <person name="Gelhaye E."/>
            <person name="Goldberg J."/>
            <person name="Grabherr M.G."/>
            <person name="Kodira C.D."/>
            <person name="Kohler A."/>
            <person name="Kuees U."/>
            <person name="Lindquist E.A."/>
            <person name="Lucas S.M."/>
            <person name="Mago R."/>
            <person name="Mauceli E."/>
            <person name="Morin E."/>
            <person name="Murat C."/>
            <person name="Pangilinan J.L."/>
            <person name="Park R."/>
            <person name="Pearson M."/>
            <person name="Quesneville H."/>
            <person name="Rouhier N."/>
            <person name="Sakthikumar S."/>
            <person name="Salamov A.A."/>
            <person name="Schmutz J."/>
            <person name="Selles B."/>
            <person name="Shapiro H."/>
            <person name="Tanguay P."/>
            <person name="Tuskan G.A."/>
            <person name="Henrissat B."/>
            <person name="Van de Peer Y."/>
            <person name="Rouze P."/>
            <person name="Ellis J.G."/>
            <person name="Dodds P.N."/>
            <person name="Schein J.E."/>
            <person name="Zhong S."/>
            <person name="Hamelin R.C."/>
            <person name="Grigoriev I.V."/>
            <person name="Szabo L.J."/>
            <person name="Martin F."/>
        </authorList>
    </citation>
    <scope>NUCLEOTIDE SEQUENCE [LARGE SCALE GENOMIC DNA]</scope>
    <source>
        <strain evidence="3">CRL 75-36-700-3 / race SCCL</strain>
    </source>
</reference>
<feature type="compositionally biased region" description="Polar residues" evidence="1">
    <location>
        <begin position="7"/>
        <end position="20"/>
    </location>
</feature>
<reference key="1">
    <citation type="submission" date="2007-01" db="EMBL/GenBank/DDBJ databases">
        <title>The Genome Sequence of Puccinia graminis f. sp. tritici Strain CRL 75-36-700-3.</title>
        <authorList>
            <consortium name="The Broad Institute Genome Sequencing Platform"/>
            <person name="Birren B."/>
            <person name="Lander E."/>
            <person name="Galagan J."/>
            <person name="Nusbaum C."/>
            <person name="Devon K."/>
            <person name="Cuomo C."/>
            <person name="Jaffe D."/>
            <person name="Butler J."/>
            <person name="Alvarez P."/>
            <person name="Gnerre S."/>
            <person name="Grabherr M."/>
            <person name="Mauceli E."/>
            <person name="Brockman W."/>
            <person name="Young S."/>
            <person name="LaButti K."/>
            <person name="Sykes S."/>
            <person name="DeCaprio D."/>
            <person name="Crawford M."/>
            <person name="Koehrsen M."/>
            <person name="Engels R."/>
            <person name="Montgomery P."/>
            <person name="Pearson M."/>
            <person name="Howarth C."/>
            <person name="Larson L."/>
            <person name="White J."/>
            <person name="Zeng Q."/>
            <person name="Kodira C."/>
            <person name="Yandava C."/>
            <person name="Alvarado L."/>
            <person name="O'Leary S."/>
            <person name="Szabo L."/>
            <person name="Dean R."/>
            <person name="Schein J."/>
        </authorList>
    </citation>
    <scope>NUCLEOTIDE SEQUENCE</scope>
    <source>
        <strain>CRL 75-36-700-3</strain>
    </source>
</reference>
<protein>
    <recommendedName>
        <fullName evidence="4">Golgi to ER traffic-protein</fullName>
    </recommendedName>
</protein>
<sequence>MAPVTRRTASAISGNASGEENPQVLPGAENVVDKNPADGSQGSAADSPATDSGDNINQGVNESLSGPPGASGGDKVLWKDQSGNLLVDTAAKDNAGENKDTESSGLSSSSDENPTDESGEALLKTPAPSVTPGPAPPNTPIDLDDGVGAGDQANALKDKEVPKNVAGHVAGGGTDVSTNGAGASALGTGESGNMGSTIPTLKPETPLDEVKDLHKSYSLTKAAIEASIASHVSETSPLLKSFAETFLKGLNAFLDECSSRIAKAETEGISLIEMVDLTLDDTDIEKIKAPKRKRTGLDSLKFNKFPRLNTAADGPSDRHMSDSEPEGLFGSRSPTPLPAGQAPKKNLARVESAVSQSSTAAHGAQSQTSTGPPGSQAPHPHSSQSQSAPAPSQSQPPASQATTVETSQDGEKTWKKVPERFTDPLSYQEFIVEKNQFVLALDISAMKHTISNLKKNVRDISENIHGHIAKIIGHNVKFYLEHGGYKVGSFKLKTTSPELVALCSMACTKEFQSVIRACPRLIQLEGNDPFYQSGVFNFKTIKELRTFAEAKETEGSWKALLTMMCRSADTTSETYFKDEHGIKASVNRVHALVERCMDPLQSHVEPTIDSTSPHGGFEQALQFIAKKCEILGVGANSTSGSKGNGLQFLQKRIWETLMGVLLMNYMNYREVQTKKIAQDANIAAVKGKGIVKKDIELKDLYKNIGLTMTTAQWGKMRQGALGAASIFLAFGPVGWFGCFADTNKFNLKSVYGMINLARHKSDWITKSSPASPAPPEDYKSSSAWSNISALTYSCLESFEYHLDESERTEYLDWSTLIKVWNDKLTNEVVSQAALIDVASEIASPGKSLSWEGVPAKDVIIRQGLVSESFRLEWEDGLRLGMDLPAIVRPEGATSKKAFKKKRVRNVTEKELEKARQALLKEIDQESLADDEEQDDGRDDEDGGAEERARKKGESSFILNSVGVSQ</sequence>
<dbReference type="InterPro" id="IPR053094">
    <property type="entry name" value="Zinc_metalloprotease_ZmpB"/>
</dbReference>
<dbReference type="HOGENOM" id="CLU_343583_0_0_1"/>
<dbReference type="KEGG" id="pgr:PGTG_10685"/>